<evidence type="ECO:0000313" key="2">
    <source>
        <dbReference type="EMBL" id="KAG8626678.1"/>
    </source>
</evidence>
<feature type="region of interest" description="Disordered" evidence="1">
    <location>
        <begin position="178"/>
        <end position="197"/>
    </location>
</feature>
<evidence type="ECO:0000256" key="1">
    <source>
        <dbReference type="SAM" id="MobiDB-lite"/>
    </source>
</evidence>
<reference evidence="2" key="1">
    <citation type="submission" date="2021-07" db="EMBL/GenBank/DDBJ databases">
        <title>Elsinoe batatas strain:CRI-CJ2 Genome sequencing and assembly.</title>
        <authorList>
            <person name="Huang L."/>
        </authorList>
    </citation>
    <scope>NUCLEOTIDE SEQUENCE</scope>
    <source>
        <strain evidence="2">CRI-CJ2</strain>
    </source>
</reference>
<evidence type="ECO:0000313" key="3">
    <source>
        <dbReference type="Proteomes" id="UP000809789"/>
    </source>
</evidence>
<dbReference type="OrthoDB" id="4664297at2759"/>
<dbReference type="Proteomes" id="UP000809789">
    <property type="component" value="Unassembled WGS sequence"/>
</dbReference>
<comment type="caution">
    <text evidence="2">The sequence shown here is derived from an EMBL/GenBank/DDBJ whole genome shotgun (WGS) entry which is preliminary data.</text>
</comment>
<dbReference type="EMBL" id="JAESVG020000006">
    <property type="protein sequence ID" value="KAG8626678.1"/>
    <property type="molecule type" value="Genomic_DNA"/>
</dbReference>
<keyword evidence="3" id="KW-1185">Reference proteome</keyword>
<dbReference type="Gene3D" id="2.60.120.620">
    <property type="entry name" value="q2cbj1_9rhob like domain"/>
    <property type="match status" value="1"/>
</dbReference>
<dbReference type="AlphaFoldDB" id="A0A8K0L6L4"/>
<accession>A0A8K0L6L4</accession>
<gene>
    <name evidence="2" type="ORF">KVT40_005623</name>
</gene>
<proteinExistence type="predicted"/>
<dbReference type="SUPFAM" id="SSF51197">
    <property type="entry name" value="Clavaminate synthase-like"/>
    <property type="match status" value="1"/>
</dbReference>
<feature type="compositionally biased region" description="Basic and acidic residues" evidence="1">
    <location>
        <begin position="184"/>
        <end position="194"/>
    </location>
</feature>
<protein>
    <submittedName>
        <fullName evidence="2">Uncharacterized protein</fullName>
    </submittedName>
</protein>
<organism evidence="2 3">
    <name type="scientific">Elsinoe batatas</name>
    <dbReference type="NCBI Taxonomy" id="2601811"/>
    <lineage>
        <taxon>Eukaryota</taxon>
        <taxon>Fungi</taxon>
        <taxon>Dikarya</taxon>
        <taxon>Ascomycota</taxon>
        <taxon>Pezizomycotina</taxon>
        <taxon>Dothideomycetes</taxon>
        <taxon>Dothideomycetidae</taxon>
        <taxon>Myriangiales</taxon>
        <taxon>Elsinoaceae</taxon>
        <taxon>Elsinoe</taxon>
    </lineage>
</organism>
<name>A0A8K0L6L4_9PEZI</name>
<sequence>MTSSKYQYLTDEDVAHFLKHGFVRIPACFTKEAAADFTRDVWTRLGVDPNDVSTWNREKVNMPSHGSVKTKEFAPKAWGAMCELLGGEDRIDPESGIWNDGFIVNMGKEEYRGMKVEPKKLDNWHVDGDFFVHFLDSPEQGLLVIPLWTDIVPNGGGTMICSDGIARIAEHLYNNPEGVLPRMQPRDQDPENPDKPSLQWYIDTIQPCSEFHEMTGNLGDVILMHPLMLHSASKNVLRTQRIITNPPVSLKEPFRFDREDGNYSIVEQKTIRDLGGEERARQWKRTRDRAAVIPERLKIQNKMMEDEKRRLKEKEMGGLAAPKAQVVV</sequence>